<dbReference type="SUPFAM" id="SSF47762">
    <property type="entry name" value="PAH2 domain"/>
    <property type="match status" value="1"/>
</dbReference>
<sequence length="104" mass="11789">MDDSSLSNGQSQVPGGGYASDKDVTVDDAIAYAKEVRHTLQPRKYKMFMKILNDFMAQRTDMAGVVARVKELFKDHSHLIPKFSDFLPKEYQAIIYDDGEVIDE</sequence>
<feature type="region of interest" description="Disordered" evidence="4">
    <location>
        <begin position="1"/>
        <end position="22"/>
    </location>
</feature>
<feature type="compositionally biased region" description="Polar residues" evidence="4">
    <location>
        <begin position="1"/>
        <end position="13"/>
    </location>
</feature>
<comment type="caution">
    <text evidence="5">The sequence shown here is derived from an EMBL/GenBank/DDBJ whole genome shotgun (WGS) entry which is preliminary data.</text>
</comment>
<dbReference type="AlphaFoldDB" id="A0AAN7KST4"/>
<dbReference type="GO" id="GO:0000785">
    <property type="term" value="C:chromatin"/>
    <property type="evidence" value="ECO:0007669"/>
    <property type="project" value="TreeGrafter"/>
</dbReference>
<dbReference type="GO" id="GO:0000118">
    <property type="term" value="C:histone deacetylase complex"/>
    <property type="evidence" value="ECO:0007669"/>
    <property type="project" value="TreeGrafter"/>
</dbReference>
<dbReference type="PANTHER" id="PTHR12346:SF8">
    <property type="entry name" value="PAIRED AMPHIPATHIC HELIX PROTEIN SIN3-LIKE 2"/>
    <property type="match status" value="1"/>
</dbReference>
<comment type="subcellular location">
    <subcellularLocation>
        <location evidence="1 3">Nucleus</location>
    </subcellularLocation>
</comment>
<keyword evidence="6" id="KW-1185">Reference proteome</keyword>
<organism evidence="5 6">
    <name type="scientific">Trapa natans</name>
    <name type="common">Water chestnut</name>
    <dbReference type="NCBI Taxonomy" id="22666"/>
    <lineage>
        <taxon>Eukaryota</taxon>
        <taxon>Viridiplantae</taxon>
        <taxon>Streptophyta</taxon>
        <taxon>Embryophyta</taxon>
        <taxon>Tracheophyta</taxon>
        <taxon>Spermatophyta</taxon>
        <taxon>Magnoliopsida</taxon>
        <taxon>eudicotyledons</taxon>
        <taxon>Gunneridae</taxon>
        <taxon>Pentapetalae</taxon>
        <taxon>rosids</taxon>
        <taxon>malvids</taxon>
        <taxon>Myrtales</taxon>
        <taxon>Lythraceae</taxon>
        <taxon>Trapa</taxon>
    </lineage>
</organism>
<name>A0AAN7KST4_TRANT</name>
<dbReference type="Pfam" id="PF02671">
    <property type="entry name" value="PAH"/>
    <property type="match status" value="1"/>
</dbReference>
<dbReference type="InterPro" id="IPR003822">
    <property type="entry name" value="PAH"/>
</dbReference>
<dbReference type="GO" id="GO:0003714">
    <property type="term" value="F:transcription corepressor activity"/>
    <property type="evidence" value="ECO:0007669"/>
    <property type="project" value="InterPro"/>
</dbReference>
<evidence type="ECO:0000313" key="6">
    <source>
        <dbReference type="Proteomes" id="UP001346149"/>
    </source>
</evidence>
<evidence type="ECO:0000256" key="4">
    <source>
        <dbReference type="SAM" id="MobiDB-lite"/>
    </source>
</evidence>
<gene>
    <name evidence="5" type="ORF">SAY86_014497</name>
</gene>
<dbReference type="InterPro" id="IPR039774">
    <property type="entry name" value="Sin3-like"/>
</dbReference>
<protein>
    <submittedName>
        <fullName evidence="5">Uncharacterized protein</fullName>
    </submittedName>
</protein>
<keyword evidence="2 3" id="KW-0539">Nucleus</keyword>
<dbReference type="PROSITE" id="PS51477">
    <property type="entry name" value="PAH"/>
    <property type="match status" value="1"/>
</dbReference>
<evidence type="ECO:0000256" key="2">
    <source>
        <dbReference type="ARBA" id="ARBA00023242"/>
    </source>
</evidence>
<dbReference type="InterPro" id="IPR036600">
    <property type="entry name" value="PAH_sf"/>
</dbReference>
<dbReference type="PANTHER" id="PTHR12346">
    <property type="entry name" value="SIN3B-RELATED"/>
    <property type="match status" value="1"/>
</dbReference>
<proteinExistence type="predicted"/>
<accession>A0AAN7KST4</accession>
<dbReference type="FunFam" id="1.20.1160.11:FF:000001">
    <property type="entry name" value="Paired amphipathic helix protein Sin3"/>
    <property type="match status" value="1"/>
</dbReference>
<dbReference type="EMBL" id="JAXQNO010000020">
    <property type="protein sequence ID" value="KAK4772722.1"/>
    <property type="molecule type" value="Genomic_DNA"/>
</dbReference>
<reference evidence="5 6" key="1">
    <citation type="journal article" date="2023" name="Hortic Res">
        <title>Pangenome of water caltrop reveals structural variations and asymmetric subgenome divergence after allopolyploidization.</title>
        <authorList>
            <person name="Zhang X."/>
            <person name="Chen Y."/>
            <person name="Wang L."/>
            <person name="Yuan Y."/>
            <person name="Fang M."/>
            <person name="Shi L."/>
            <person name="Lu R."/>
            <person name="Comes H.P."/>
            <person name="Ma Y."/>
            <person name="Chen Y."/>
            <person name="Huang G."/>
            <person name="Zhou Y."/>
            <person name="Zheng Z."/>
            <person name="Qiu Y."/>
        </authorList>
    </citation>
    <scope>NUCLEOTIDE SEQUENCE [LARGE SCALE GENOMIC DNA]</scope>
    <source>
        <strain evidence="5">F231</strain>
    </source>
</reference>
<evidence type="ECO:0000313" key="5">
    <source>
        <dbReference type="EMBL" id="KAK4772722.1"/>
    </source>
</evidence>
<dbReference type="Proteomes" id="UP001346149">
    <property type="component" value="Unassembled WGS sequence"/>
</dbReference>
<evidence type="ECO:0000256" key="1">
    <source>
        <dbReference type="ARBA" id="ARBA00004123"/>
    </source>
</evidence>
<dbReference type="GO" id="GO:0000122">
    <property type="term" value="P:negative regulation of transcription by RNA polymerase II"/>
    <property type="evidence" value="ECO:0007669"/>
    <property type="project" value="TreeGrafter"/>
</dbReference>
<dbReference type="Gene3D" id="1.20.1160.11">
    <property type="entry name" value="Paired amphipathic helix"/>
    <property type="match status" value="1"/>
</dbReference>
<evidence type="ECO:0000256" key="3">
    <source>
        <dbReference type="PROSITE-ProRule" id="PRU00810"/>
    </source>
</evidence>